<keyword evidence="5 8" id="KW-0812">Transmembrane</keyword>
<evidence type="ECO:0000256" key="3">
    <source>
        <dbReference type="ARBA" id="ARBA00022448"/>
    </source>
</evidence>
<evidence type="ECO:0000313" key="11">
    <source>
        <dbReference type="Proteomes" id="UP000001400"/>
    </source>
</evidence>
<feature type="domain" description="Citrate transporter-like" evidence="9">
    <location>
        <begin position="19"/>
        <end position="369"/>
    </location>
</feature>
<feature type="transmembrane region" description="Helical" evidence="8">
    <location>
        <begin position="230"/>
        <end position="247"/>
    </location>
</feature>
<feature type="transmembrane region" description="Helical" evidence="8">
    <location>
        <begin position="32"/>
        <end position="52"/>
    </location>
</feature>
<evidence type="ECO:0000313" key="10">
    <source>
        <dbReference type="EMBL" id="ADD08421.1"/>
    </source>
</evidence>
<dbReference type="PANTHER" id="PTHR43568:SF1">
    <property type="entry name" value="P PROTEIN"/>
    <property type="match status" value="1"/>
</dbReference>
<proteinExistence type="inferred from homology"/>
<dbReference type="InterPro" id="IPR000802">
    <property type="entry name" value="Arsenical_pump_ArsB"/>
</dbReference>
<evidence type="ECO:0000256" key="5">
    <source>
        <dbReference type="ARBA" id="ARBA00022692"/>
    </source>
</evidence>
<evidence type="ECO:0000256" key="8">
    <source>
        <dbReference type="SAM" id="Phobius"/>
    </source>
</evidence>
<dbReference type="Proteomes" id="UP000001400">
    <property type="component" value="Chromosome"/>
</dbReference>
<feature type="transmembrane region" description="Helical" evidence="8">
    <location>
        <begin position="320"/>
        <end position="349"/>
    </location>
</feature>
<evidence type="ECO:0000256" key="7">
    <source>
        <dbReference type="ARBA" id="ARBA00023136"/>
    </source>
</evidence>
<evidence type="ECO:0000256" key="6">
    <source>
        <dbReference type="ARBA" id="ARBA00022989"/>
    </source>
</evidence>
<feature type="transmembrane region" description="Helical" evidence="8">
    <location>
        <begin position="6"/>
        <end position="25"/>
    </location>
</feature>
<evidence type="ECO:0000256" key="1">
    <source>
        <dbReference type="ARBA" id="ARBA00004651"/>
    </source>
</evidence>
<feature type="transmembrane region" description="Helical" evidence="8">
    <location>
        <begin position="58"/>
        <end position="78"/>
    </location>
</feature>
<sequence length="429" mass="46961">MVPTEIAQIVTLIIFIISYIMIFSGKIDRTTAALFGVFLMLTAGYAMHFMNFEEALDYVDWQVILLLFGMMTFVGQLARTGFFKYLGIKAIKLSKGNPWLIFVYLSLITTFVSMLIDNVTTILLMIPLTIEIAELLDINPVPVILGEAVLSNVGGVATMIGDPPNILIAYASGYSFNDFIIHLFLPVLAILGVGLLISRILYKWWIKTKAKNVEELMKLNPEDYVKDRKTMHYLLIILLGMVFFFALQGYLQISPAFVALVGGTLALLLTLEDPKKAFEAVEWSTLVFFIGLFILVGGLDKTGLLNDLAEGLSSISSNPVVAAAIILWVSGITSSFVDNIPITAAFIPVVGVMTETYHTGLLWWALALGVGLGGNITPIGSSAGVVSLSLSKRYGYTIGNNDWFKFGGIVGIITLLIATGFLFLLQYMS</sequence>
<protein>
    <submittedName>
        <fullName evidence="10">Citrate transporter</fullName>
    </submittedName>
</protein>
<dbReference type="Pfam" id="PF03600">
    <property type="entry name" value="CitMHS"/>
    <property type="match status" value="1"/>
</dbReference>
<dbReference type="RefSeq" id="WP_012997188.1">
    <property type="nucleotide sequence ID" value="NC_013926.1"/>
</dbReference>
<dbReference type="EMBL" id="CP001941">
    <property type="protein sequence ID" value="ADD08421.1"/>
    <property type="molecule type" value="Genomic_DNA"/>
</dbReference>
<dbReference type="InterPro" id="IPR051475">
    <property type="entry name" value="Diverse_Ion_Transporter"/>
</dbReference>
<evidence type="ECO:0000256" key="2">
    <source>
        <dbReference type="ARBA" id="ARBA00009843"/>
    </source>
</evidence>
<feature type="transmembrane region" description="Helical" evidence="8">
    <location>
        <begin position="253"/>
        <end position="271"/>
    </location>
</feature>
<evidence type="ECO:0000256" key="4">
    <source>
        <dbReference type="ARBA" id="ARBA00022475"/>
    </source>
</evidence>
<evidence type="ECO:0000259" key="9">
    <source>
        <dbReference type="Pfam" id="PF03600"/>
    </source>
</evidence>
<dbReference type="PANTHER" id="PTHR43568">
    <property type="entry name" value="P PROTEIN"/>
    <property type="match status" value="1"/>
</dbReference>
<dbReference type="HOGENOM" id="CLU_011920_4_0_2"/>
<dbReference type="GeneID" id="8827555"/>
<comment type="similarity">
    <text evidence="2">Belongs to the CitM (TC 2.A.11) transporter family.</text>
</comment>
<dbReference type="PRINTS" id="PR00758">
    <property type="entry name" value="ARSENICPUMP"/>
</dbReference>
<comment type="subcellular location">
    <subcellularLocation>
        <location evidence="1">Cell membrane</location>
        <topology evidence="1">Multi-pass membrane protein</topology>
    </subcellularLocation>
</comment>
<name>D3TCY6_ACIB4</name>
<accession>D3TCY6</accession>
<dbReference type="AlphaFoldDB" id="D3TCY6"/>
<keyword evidence="7 8" id="KW-0472">Membrane</keyword>
<keyword evidence="6 8" id="KW-1133">Transmembrane helix</keyword>
<dbReference type="KEGG" id="abi:Aboo_0610"/>
<keyword evidence="3" id="KW-0813">Transport</keyword>
<dbReference type="GO" id="GO:0005886">
    <property type="term" value="C:plasma membrane"/>
    <property type="evidence" value="ECO:0007669"/>
    <property type="project" value="UniProtKB-SubCell"/>
</dbReference>
<keyword evidence="4" id="KW-1003">Cell membrane</keyword>
<feature type="transmembrane region" description="Helical" evidence="8">
    <location>
        <begin position="403"/>
        <end position="425"/>
    </location>
</feature>
<feature type="transmembrane region" description="Helical" evidence="8">
    <location>
        <begin position="99"/>
        <end position="126"/>
    </location>
</feature>
<reference evidence="10" key="1">
    <citation type="submission" date="2010-02" db="EMBL/GenBank/DDBJ databases">
        <title>Complete sequence of Aciduliprofundum boonei T469.</title>
        <authorList>
            <consortium name="US DOE Joint Genome Institute"/>
            <person name="Lucas S."/>
            <person name="Copeland A."/>
            <person name="Lapidus A."/>
            <person name="Cheng J.-F."/>
            <person name="Bruce D."/>
            <person name="Goodwin L."/>
            <person name="Pitluck S."/>
            <person name="Saunders E."/>
            <person name="Detter J.C."/>
            <person name="Han C."/>
            <person name="Tapia R."/>
            <person name="Land M."/>
            <person name="Hauser L."/>
            <person name="Kyrpides N."/>
            <person name="Mikhailova N."/>
            <person name="Flores G."/>
            <person name="Reysenbach A.-L."/>
            <person name="Woyke T."/>
        </authorList>
    </citation>
    <scope>NUCLEOTIDE SEQUENCE</scope>
    <source>
        <strain evidence="10">T469</strain>
    </source>
</reference>
<dbReference type="GO" id="GO:0015105">
    <property type="term" value="F:arsenite transmembrane transporter activity"/>
    <property type="evidence" value="ECO:0007669"/>
    <property type="project" value="InterPro"/>
</dbReference>
<feature type="transmembrane region" description="Helical" evidence="8">
    <location>
        <begin position="283"/>
        <end position="300"/>
    </location>
</feature>
<organism evidence="10 11">
    <name type="scientific">Aciduliprofundum boonei (strain DSM 19572 / T469)</name>
    <dbReference type="NCBI Taxonomy" id="439481"/>
    <lineage>
        <taxon>Archaea</taxon>
        <taxon>Methanobacteriati</taxon>
        <taxon>Thermoplasmatota</taxon>
        <taxon>DHVE2 group</taxon>
        <taxon>Candidatus Aciduliprofundum</taxon>
    </lineage>
</organism>
<keyword evidence="11" id="KW-1185">Reference proteome</keyword>
<gene>
    <name evidence="10" type="ordered locus">Aboo_0610</name>
</gene>
<feature type="transmembrane region" description="Helical" evidence="8">
    <location>
        <begin position="361"/>
        <end position="383"/>
    </location>
</feature>
<feature type="transmembrane region" description="Helical" evidence="8">
    <location>
        <begin position="179"/>
        <end position="202"/>
    </location>
</feature>
<dbReference type="CDD" id="cd01116">
    <property type="entry name" value="P_permease"/>
    <property type="match status" value="1"/>
</dbReference>
<dbReference type="InterPro" id="IPR004680">
    <property type="entry name" value="Cit_transptr-like_dom"/>
</dbReference>